<evidence type="ECO:0000256" key="4">
    <source>
        <dbReference type="SAM" id="SignalP"/>
    </source>
</evidence>
<dbReference type="OrthoDB" id="9788552at2"/>
<keyword evidence="6" id="KW-1185">Reference proteome</keyword>
<gene>
    <name evidence="5" type="ORF">BC962_0948</name>
</gene>
<dbReference type="InterPro" id="IPR024930">
    <property type="entry name" value="Skp_dom_sf"/>
</dbReference>
<feature type="signal peptide" evidence="4">
    <location>
        <begin position="1"/>
        <end position="21"/>
    </location>
</feature>
<proteinExistence type="inferred from homology"/>
<evidence type="ECO:0000256" key="3">
    <source>
        <dbReference type="SAM" id="Coils"/>
    </source>
</evidence>
<dbReference type="PANTHER" id="PTHR35089">
    <property type="entry name" value="CHAPERONE PROTEIN SKP"/>
    <property type="match status" value="1"/>
</dbReference>
<name>A0A495PZL8_9FLAO</name>
<comment type="similarity">
    <text evidence="1">Belongs to the Skp family.</text>
</comment>
<sequence>MKRQVFILLVFLAGFQPLVQAQKPNRIAYIDMEFILANVPEYQEASAQLEERVQNWKLELDRDLKKVQTMQIALEQERPLLTKELIEEREATIAFEESKIAEYQQKRFGSNGDFLLQKKQLIKPIQDQVFNAIQEIGTQRNYDYIFDRTSNVGMVFSAEKHNISDQVLRIITRASKREQLNSRGEIAEMEIEENRTVEEDEEIAEKQQAVQAVQDEREALLEARKLEKDSIRAVKQREFDERRAKVLADRQRKKDSIDEVRKRKIEEMKTKDND</sequence>
<dbReference type="Proteomes" id="UP000276282">
    <property type="component" value="Unassembled WGS sequence"/>
</dbReference>
<dbReference type="InterPro" id="IPR005632">
    <property type="entry name" value="Chaperone_Skp"/>
</dbReference>
<evidence type="ECO:0000313" key="6">
    <source>
        <dbReference type="Proteomes" id="UP000276282"/>
    </source>
</evidence>
<feature type="chain" id="PRO_5019735462" evidence="4">
    <location>
        <begin position="22"/>
        <end position="274"/>
    </location>
</feature>
<accession>A0A495PZL8</accession>
<feature type="coiled-coil region" evidence="3">
    <location>
        <begin position="39"/>
        <end position="106"/>
    </location>
</feature>
<comment type="caution">
    <text evidence="5">The sequence shown here is derived from an EMBL/GenBank/DDBJ whole genome shotgun (WGS) entry which is preliminary data.</text>
</comment>
<dbReference type="AlphaFoldDB" id="A0A495PZL8"/>
<evidence type="ECO:0000256" key="1">
    <source>
        <dbReference type="ARBA" id="ARBA00009091"/>
    </source>
</evidence>
<dbReference type="Gene3D" id="3.30.910.20">
    <property type="entry name" value="Skp domain"/>
    <property type="match status" value="1"/>
</dbReference>
<dbReference type="GO" id="GO:0050821">
    <property type="term" value="P:protein stabilization"/>
    <property type="evidence" value="ECO:0007669"/>
    <property type="project" value="TreeGrafter"/>
</dbReference>
<evidence type="ECO:0000313" key="5">
    <source>
        <dbReference type="EMBL" id="RKS55973.1"/>
    </source>
</evidence>
<protein>
    <submittedName>
        <fullName evidence="5">Periplasmic chaperone for outer membrane proteins Skp</fullName>
    </submittedName>
</protein>
<dbReference type="RefSeq" id="WP_121344716.1">
    <property type="nucleotide sequence ID" value="NZ_RBLG01000001.1"/>
</dbReference>
<reference evidence="5 6" key="1">
    <citation type="submission" date="2018-10" db="EMBL/GenBank/DDBJ databases">
        <title>Genomic Encyclopedia of Archaeal and Bacterial Type Strains, Phase II (KMG-II): from individual species to whole genera.</title>
        <authorList>
            <person name="Goeker M."/>
        </authorList>
    </citation>
    <scope>NUCLEOTIDE SEQUENCE [LARGE SCALE GENOMIC DNA]</scope>
    <source>
        <strain evidence="5 6">DSM 19839</strain>
    </source>
</reference>
<dbReference type="SUPFAM" id="SSF111384">
    <property type="entry name" value="OmpH-like"/>
    <property type="match status" value="1"/>
</dbReference>
<dbReference type="GO" id="GO:0005829">
    <property type="term" value="C:cytosol"/>
    <property type="evidence" value="ECO:0007669"/>
    <property type="project" value="TreeGrafter"/>
</dbReference>
<organism evidence="5 6">
    <name type="scientific">Gillisia mitskevichiae</name>
    <dbReference type="NCBI Taxonomy" id="270921"/>
    <lineage>
        <taxon>Bacteria</taxon>
        <taxon>Pseudomonadati</taxon>
        <taxon>Bacteroidota</taxon>
        <taxon>Flavobacteriia</taxon>
        <taxon>Flavobacteriales</taxon>
        <taxon>Flavobacteriaceae</taxon>
        <taxon>Gillisia</taxon>
    </lineage>
</organism>
<dbReference type="SMART" id="SM00935">
    <property type="entry name" value="OmpH"/>
    <property type="match status" value="1"/>
</dbReference>
<dbReference type="Pfam" id="PF03938">
    <property type="entry name" value="OmpH"/>
    <property type="match status" value="1"/>
</dbReference>
<keyword evidence="2 4" id="KW-0732">Signal</keyword>
<dbReference type="GO" id="GO:0051082">
    <property type="term" value="F:unfolded protein binding"/>
    <property type="evidence" value="ECO:0007669"/>
    <property type="project" value="InterPro"/>
</dbReference>
<dbReference type="PANTHER" id="PTHR35089:SF1">
    <property type="entry name" value="CHAPERONE PROTEIN SKP"/>
    <property type="match status" value="1"/>
</dbReference>
<evidence type="ECO:0000256" key="2">
    <source>
        <dbReference type="ARBA" id="ARBA00022729"/>
    </source>
</evidence>
<dbReference type="EMBL" id="RBLG01000001">
    <property type="protein sequence ID" value="RKS55973.1"/>
    <property type="molecule type" value="Genomic_DNA"/>
</dbReference>
<keyword evidence="3" id="KW-0175">Coiled coil</keyword>